<dbReference type="InterPro" id="IPR013783">
    <property type="entry name" value="Ig-like_fold"/>
</dbReference>
<dbReference type="PANTHER" id="PTHR48098">
    <property type="entry name" value="ENTEROCHELIN ESTERASE-RELATED"/>
    <property type="match status" value="1"/>
</dbReference>
<dbReference type="InterPro" id="IPR017868">
    <property type="entry name" value="Filamin/ABP280_repeat-like"/>
</dbReference>
<dbReference type="CDD" id="cd02858">
    <property type="entry name" value="E_set_Esterase_N"/>
    <property type="match status" value="1"/>
</dbReference>
<protein>
    <recommendedName>
        <fullName evidence="4">Esterase</fullName>
    </recommendedName>
</protein>
<dbReference type="GO" id="GO:0016747">
    <property type="term" value="F:acyltransferase activity, transferring groups other than amino-acyl groups"/>
    <property type="evidence" value="ECO:0007669"/>
    <property type="project" value="TreeGrafter"/>
</dbReference>
<evidence type="ECO:0008006" key="4">
    <source>
        <dbReference type="Google" id="ProtNLM"/>
    </source>
</evidence>
<dbReference type="Pfam" id="PF00756">
    <property type="entry name" value="Esterase"/>
    <property type="match status" value="1"/>
</dbReference>
<gene>
    <name evidence="2" type="ORF">GCM10011487_21180</name>
</gene>
<dbReference type="EMBL" id="BLJN01000002">
    <property type="protein sequence ID" value="GFE80118.1"/>
    <property type="molecule type" value="Genomic_DNA"/>
</dbReference>
<evidence type="ECO:0000256" key="1">
    <source>
        <dbReference type="SAM" id="SignalP"/>
    </source>
</evidence>
<evidence type="ECO:0000313" key="3">
    <source>
        <dbReference type="Proteomes" id="UP000445000"/>
    </source>
</evidence>
<sequence length="403" mass="44306">MKWMLAIVCALAANICLAQTAENFRPASTNVWGAQYPRIDDAGRVQVRVKAPEATTVKLNFWNGPKVGMQKQSDGFWTVTTEPLVPGFHYYTVVIDGAEVADPGSHAFFGGTRHASAVEIPEPGATYYSIQDVPHGQVREVWYHSKVTGTWRHALVYLPPGYDSQTNTRYPVLYLQHGGGEDETGWIRQGRANVILDNLVAARQAEPMIVVMAYGYALRAGESLPDTAATTFGSPQMLKAMQDMAATFEDDVTQALIPFVDKTFRTLPDRDNRAMAGLSMGGMQTFHITLRHLDLFSHIGGFSGAGGLLQPGGGKFDPKTDYNGAFADPDAFAKKVHVLWLGVGSAEGERFLGSIRGLHENLNAAGIKHVYVESPGTDHEWQTWRRALHDFAPRLFKARKARS</sequence>
<dbReference type="Gene3D" id="3.40.50.1820">
    <property type="entry name" value="alpha/beta hydrolase"/>
    <property type="match status" value="1"/>
</dbReference>
<dbReference type="InterPro" id="IPR029058">
    <property type="entry name" value="AB_hydrolase_fold"/>
</dbReference>
<dbReference type="Gene3D" id="2.60.40.10">
    <property type="entry name" value="Immunoglobulins"/>
    <property type="match status" value="1"/>
</dbReference>
<keyword evidence="3" id="KW-1185">Reference proteome</keyword>
<dbReference type="SUPFAM" id="SSF81296">
    <property type="entry name" value="E set domains"/>
    <property type="match status" value="1"/>
</dbReference>
<feature type="chain" id="PRO_5032727339" description="Esterase" evidence="1">
    <location>
        <begin position="21"/>
        <end position="403"/>
    </location>
</feature>
<dbReference type="PANTHER" id="PTHR48098:SF1">
    <property type="entry name" value="DIACYLGLYCEROL ACYLTRANSFERASE_MYCOLYLTRANSFERASE AG85A"/>
    <property type="match status" value="1"/>
</dbReference>
<dbReference type="AlphaFoldDB" id="A0A829YBB9"/>
<name>A0A829YBB9_9GAMM</name>
<dbReference type="RefSeq" id="WP_161811844.1">
    <property type="nucleotide sequence ID" value="NZ_BLJN01000002.1"/>
</dbReference>
<dbReference type="InterPro" id="IPR014756">
    <property type="entry name" value="Ig_E-set"/>
</dbReference>
<reference evidence="3" key="1">
    <citation type="submission" date="2020-01" db="EMBL/GenBank/DDBJ databases">
        <title>'Steroidobacter agaridevorans' sp. nov., agar-degrading bacteria isolated from rhizosphere soils.</title>
        <authorList>
            <person name="Ikenaga M."/>
            <person name="Kataoka M."/>
            <person name="Murouchi A."/>
            <person name="Katsuragi S."/>
            <person name="Sakai M."/>
        </authorList>
    </citation>
    <scope>NUCLEOTIDE SEQUENCE [LARGE SCALE GENOMIC DNA]</scope>
    <source>
        <strain evidence="3">YU21-B</strain>
    </source>
</reference>
<dbReference type="InterPro" id="IPR050583">
    <property type="entry name" value="Mycobacterial_A85_antigen"/>
</dbReference>
<accession>A0A829YBB9</accession>
<dbReference type="InterPro" id="IPR000801">
    <property type="entry name" value="Esterase-like"/>
</dbReference>
<dbReference type="SUPFAM" id="SSF53474">
    <property type="entry name" value="alpha/beta-Hydrolases"/>
    <property type="match status" value="1"/>
</dbReference>
<keyword evidence="1" id="KW-0732">Signal</keyword>
<evidence type="ECO:0000313" key="2">
    <source>
        <dbReference type="EMBL" id="GFE80118.1"/>
    </source>
</evidence>
<comment type="caution">
    <text evidence="2">The sequence shown here is derived from an EMBL/GenBank/DDBJ whole genome shotgun (WGS) entry which is preliminary data.</text>
</comment>
<feature type="signal peptide" evidence="1">
    <location>
        <begin position="1"/>
        <end position="20"/>
    </location>
</feature>
<dbReference type="Proteomes" id="UP000445000">
    <property type="component" value="Unassembled WGS sequence"/>
</dbReference>
<proteinExistence type="predicted"/>
<organism evidence="2 3">
    <name type="scientific">Steroidobacter agaridevorans</name>
    <dbReference type="NCBI Taxonomy" id="2695856"/>
    <lineage>
        <taxon>Bacteria</taxon>
        <taxon>Pseudomonadati</taxon>
        <taxon>Pseudomonadota</taxon>
        <taxon>Gammaproteobacteria</taxon>
        <taxon>Steroidobacterales</taxon>
        <taxon>Steroidobacteraceae</taxon>
        <taxon>Steroidobacter</taxon>
    </lineage>
</organism>
<dbReference type="PROSITE" id="PS50194">
    <property type="entry name" value="FILAMIN_REPEAT"/>
    <property type="match status" value="1"/>
</dbReference>